<keyword evidence="2" id="KW-0732">Signal</keyword>
<keyword evidence="5" id="KW-1185">Reference proteome</keyword>
<comment type="caution">
    <text evidence="4">The sequence shown here is derived from an EMBL/GenBank/DDBJ whole genome shotgun (WGS) entry which is preliminary data.</text>
</comment>
<keyword evidence="1" id="KW-1133">Transmembrane helix</keyword>
<reference evidence="5" key="1">
    <citation type="journal article" date="2015" name="Nat. Genet.">
        <title>The genome and transcriptome of the zoonotic hookworm Ancylostoma ceylanicum identify infection-specific gene families.</title>
        <authorList>
            <person name="Schwarz E.M."/>
            <person name="Hu Y."/>
            <person name="Antoshechkin I."/>
            <person name="Miller M.M."/>
            <person name="Sternberg P.W."/>
            <person name="Aroian R.V."/>
        </authorList>
    </citation>
    <scope>NUCLEOTIDE SEQUENCE</scope>
    <source>
        <strain evidence="5">HY135</strain>
    </source>
</reference>
<protein>
    <recommendedName>
        <fullName evidence="3">Receptor L-domain domain-containing protein</fullName>
    </recommendedName>
</protein>
<evidence type="ECO:0000259" key="3">
    <source>
        <dbReference type="Pfam" id="PF01030"/>
    </source>
</evidence>
<dbReference type="Pfam" id="PF01030">
    <property type="entry name" value="Recep_L_domain"/>
    <property type="match status" value="1"/>
</dbReference>
<evidence type="ECO:0000313" key="5">
    <source>
        <dbReference type="Proteomes" id="UP000024635"/>
    </source>
</evidence>
<evidence type="ECO:0000313" key="4">
    <source>
        <dbReference type="EMBL" id="EYC21919.1"/>
    </source>
</evidence>
<dbReference type="EMBL" id="JARK01001354">
    <property type="protein sequence ID" value="EYC21919.1"/>
    <property type="molecule type" value="Genomic_DNA"/>
</dbReference>
<feature type="chain" id="PRO_5001492991" description="Receptor L-domain domain-containing protein" evidence="2">
    <location>
        <begin position="18"/>
        <end position="221"/>
    </location>
</feature>
<organism evidence="4 5">
    <name type="scientific">Ancylostoma ceylanicum</name>
    <dbReference type="NCBI Taxonomy" id="53326"/>
    <lineage>
        <taxon>Eukaryota</taxon>
        <taxon>Metazoa</taxon>
        <taxon>Ecdysozoa</taxon>
        <taxon>Nematoda</taxon>
        <taxon>Chromadorea</taxon>
        <taxon>Rhabditida</taxon>
        <taxon>Rhabditina</taxon>
        <taxon>Rhabditomorpha</taxon>
        <taxon>Strongyloidea</taxon>
        <taxon>Ancylostomatidae</taxon>
        <taxon>Ancylostomatinae</taxon>
        <taxon>Ancylostoma</taxon>
    </lineage>
</organism>
<feature type="transmembrane region" description="Helical" evidence="1">
    <location>
        <begin position="169"/>
        <end position="191"/>
    </location>
</feature>
<dbReference type="AlphaFoldDB" id="A0A016V2M6"/>
<proteinExistence type="predicted"/>
<dbReference type="Proteomes" id="UP000024635">
    <property type="component" value="Unassembled WGS sequence"/>
</dbReference>
<name>A0A016V2M6_9BILA</name>
<dbReference type="SUPFAM" id="SSF52058">
    <property type="entry name" value="L domain-like"/>
    <property type="match status" value="1"/>
</dbReference>
<keyword evidence="1" id="KW-0812">Transmembrane</keyword>
<dbReference type="InterPro" id="IPR000494">
    <property type="entry name" value="Rcpt_L-dom"/>
</dbReference>
<dbReference type="InterPro" id="IPR036941">
    <property type="entry name" value="Rcpt_L-dom_sf"/>
</dbReference>
<sequence>MRLIVVLAITLYSHSYAGTGECEGGIVTVSYLTTRINGRGCTKIKGGLYFLQSDWANKQHLLMGFKKVKNITGPLHFAATKGLGHVKCFSNVQEIHPNGAAIVLLNNEGLLSLDLPSLRKLTYSGHTKAVIIHNNEGFDLDGFLDNMRKKGMKDKEFLSTSRRGFMNSIWAVLFLLPIFLALLCLLGLAAYKTAEEVGEWIKLLMKEKEAQRYRPPESQSV</sequence>
<feature type="domain" description="Receptor L-domain" evidence="3">
    <location>
        <begin position="40"/>
        <end position="136"/>
    </location>
</feature>
<accession>A0A016V2M6</accession>
<gene>
    <name evidence="4" type="primary">Acey_s0018.g3609</name>
    <name evidence="4" type="ORF">Y032_0018g3609</name>
</gene>
<dbReference type="Gene3D" id="3.80.20.20">
    <property type="entry name" value="Receptor L-domain"/>
    <property type="match status" value="1"/>
</dbReference>
<evidence type="ECO:0000256" key="2">
    <source>
        <dbReference type="SAM" id="SignalP"/>
    </source>
</evidence>
<keyword evidence="1" id="KW-0472">Membrane</keyword>
<evidence type="ECO:0000256" key="1">
    <source>
        <dbReference type="SAM" id="Phobius"/>
    </source>
</evidence>
<feature type="signal peptide" evidence="2">
    <location>
        <begin position="1"/>
        <end position="17"/>
    </location>
</feature>
<dbReference type="OrthoDB" id="10454400at2759"/>